<evidence type="ECO:0000313" key="1">
    <source>
        <dbReference type="EMBL" id="JAH69957.1"/>
    </source>
</evidence>
<proteinExistence type="predicted"/>
<reference evidence="1" key="2">
    <citation type="journal article" date="2015" name="Fish Shellfish Immunol.">
        <title>Early steps in the European eel (Anguilla anguilla)-Vibrio vulnificus interaction in the gills: Role of the RtxA13 toxin.</title>
        <authorList>
            <person name="Callol A."/>
            <person name="Pajuelo D."/>
            <person name="Ebbesson L."/>
            <person name="Teles M."/>
            <person name="MacKenzie S."/>
            <person name="Amaro C."/>
        </authorList>
    </citation>
    <scope>NUCLEOTIDE SEQUENCE</scope>
</reference>
<dbReference type="AlphaFoldDB" id="A0A0E9UVW7"/>
<sequence>MNVLSPQWLLHQVALSSTSDTLTWNLNFSVQPHAWSPIKWIWSPPDSTE</sequence>
<dbReference type="EMBL" id="GBXM01038620">
    <property type="protein sequence ID" value="JAH69957.1"/>
    <property type="molecule type" value="Transcribed_RNA"/>
</dbReference>
<reference evidence="1" key="1">
    <citation type="submission" date="2014-11" db="EMBL/GenBank/DDBJ databases">
        <authorList>
            <person name="Amaro Gonzalez C."/>
        </authorList>
    </citation>
    <scope>NUCLEOTIDE SEQUENCE</scope>
</reference>
<name>A0A0E9UVW7_ANGAN</name>
<organism evidence="1">
    <name type="scientific">Anguilla anguilla</name>
    <name type="common">European freshwater eel</name>
    <name type="synonym">Muraena anguilla</name>
    <dbReference type="NCBI Taxonomy" id="7936"/>
    <lineage>
        <taxon>Eukaryota</taxon>
        <taxon>Metazoa</taxon>
        <taxon>Chordata</taxon>
        <taxon>Craniata</taxon>
        <taxon>Vertebrata</taxon>
        <taxon>Euteleostomi</taxon>
        <taxon>Actinopterygii</taxon>
        <taxon>Neopterygii</taxon>
        <taxon>Teleostei</taxon>
        <taxon>Anguilliformes</taxon>
        <taxon>Anguillidae</taxon>
        <taxon>Anguilla</taxon>
    </lineage>
</organism>
<protein>
    <submittedName>
        <fullName evidence="1">Uncharacterized protein</fullName>
    </submittedName>
</protein>
<accession>A0A0E9UVW7</accession>